<gene>
    <name evidence="1" type="ORF">B2M23_06720</name>
</gene>
<protein>
    <submittedName>
        <fullName evidence="1">Uncharacterized protein</fullName>
    </submittedName>
</protein>
<organism evidence="1 2">
    <name type="scientific">Eubacterium limosum</name>
    <dbReference type="NCBI Taxonomy" id="1736"/>
    <lineage>
        <taxon>Bacteria</taxon>
        <taxon>Bacillati</taxon>
        <taxon>Bacillota</taxon>
        <taxon>Clostridia</taxon>
        <taxon>Eubacteriales</taxon>
        <taxon>Eubacteriaceae</taxon>
        <taxon>Eubacterium</taxon>
    </lineage>
</organism>
<proteinExistence type="predicted"/>
<sequence>MDFSVPLRGQFRYLSQLLRINQQLSGCSGNLTIPHQCVVIIIIILNEFVKGKMVKVKEQIERWMPRVSGQGMTLELDGGGRSSVFYPDGKRTQAMVDFDAQLALGRLYYCFV</sequence>
<name>A0AAC9QTB9_EUBLI</name>
<evidence type="ECO:0000313" key="1">
    <source>
        <dbReference type="EMBL" id="ARD65251.1"/>
    </source>
</evidence>
<reference evidence="2" key="1">
    <citation type="journal article" date="2017" name="Sci. Rep.">
        <title>Determination of the Genome and Primary Transcriptome of Syngas Fermenting Eubacterium limosum ATCC 8486.</title>
        <authorList>
            <person name="Song Y."/>
            <person name="Shin J."/>
            <person name="Jeong Y."/>
            <person name="Jin S."/>
            <person name="Lee J.K."/>
            <person name="Kim D.R."/>
            <person name="Kim S.C."/>
            <person name="Cho S."/>
            <person name="Cho B.K."/>
        </authorList>
    </citation>
    <scope>NUCLEOTIDE SEQUENCE [LARGE SCALE GENOMIC DNA]</scope>
    <source>
        <strain evidence="2">ATCC 8486</strain>
    </source>
</reference>
<evidence type="ECO:0000313" key="2">
    <source>
        <dbReference type="Proteomes" id="UP000192391"/>
    </source>
</evidence>
<dbReference type="Proteomes" id="UP000192391">
    <property type="component" value="Chromosome"/>
</dbReference>
<dbReference type="EMBL" id="CP019962">
    <property type="protein sequence ID" value="ARD65251.1"/>
    <property type="molecule type" value="Genomic_DNA"/>
</dbReference>
<dbReference type="KEGG" id="elim:B2M23_06720"/>
<dbReference type="AlphaFoldDB" id="A0AAC9QTB9"/>
<accession>A0AAC9QTB9</accession>